<reference evidence="2" key="1">
    <citation type="submission" date="2006-02" db="EMBL/GenBank/DDBJ databases">
        <title>Complete sequence of chromosome of Rhodoferax ferrireducens DSM 15236.</title>
        <authorList>
            <person name="Copeland A."/>
            <person name="Lucas S."/>
            <person name="Lapidus A."/>
            <person name="Barry K."/>
            <person name="Detter J.C."/>
            <person name="Glavina del Rio T."/>
            <person name="Hammon N."/>
            <person name="Israni S."/>
            <person name="Pitluck S."/>
            <person name="Brettin T."/>
            <person name="Bruce D."/>
            <person name="Han C."/>
            <person name="Tapia R."/>
            <person name="Gilna P."/>
            <person name="Kiss H."/>
            <person name="Schmutz J."/>
            <person name="Larimer F."/>
            <person name="Land M."/>
            <person name="Kyrpides N."/>
            <person name="Ivanova N."/>
            <person name="Richardson P."/>
        </authorList>
    </citation>
    <scope>NUCLEOTIDE SEQUENCE [LARGE SCALE GENOMIC DNA]</scope>
    <source>
        <strain evidence="2">ATCC BAA-621 / DSM 15236 / T118</strain>
    </source>
</reference>
<dbReference type="KEGG" id="rfr:Rfer_1742"/>
<evidence type="ECO:0000313" key="1">
    <source>
        <dbReference type="EMBL" id="ABD69471.1"/>
    </source>
</evidence>
<dbReference type="EMBL" id="CP000267">
    <property type="protein sequence ID" value="ABD69471.1"/>
    <property type="molecule type" value="Genomic_DNA"/>
</dbReference>
<accession>Q21XN2</accession>
<dbReference type="eggNOG" id="COG4969">
    <property type="taxonomic scope" value="Bacteria"/>
</dbReference>
<keyword evidence="1" id="KW-0472">Membrane</keyword>
<evidence type="ECO:0000313" key="2">
    <source>
        <dbReference type="Proteomes" id="UP000008332"/>
    </source>
</evidence>
<keyword evidence="2" id="KW-1185">Reference proteome</keyword>
<dbReference type="STRING" id="338969.Rfer_1742"/>
<proteinExistence type="predicted"/>
<dbReference type="Pfam" id="PF16137">
    <property type="entry name" value="DUF4845"/>
    <property type="match status" value="1"/>
</dbReference>
<dbReference type="Proteomes" id="UP000008332">
    <property type="component" value="Chromosome"/>
</dbReference>
<dbReference type="HOGENOM" id="CLU_149778_0_0_4"/>
<protein>
    <submittedName>
        <fullName evidence="1">Putative transmembrane protein</fullName>
    </submittedName>
</protein>
<dbReference type="RefSeq" id="WP_011464039.1">
    <property type="nucleotide sequence ID" value="NC_007908.1"/>
</dbReference>
<gene>
    <name evidence="1" type="ordered locus">Rfer_1742</name>
</gene>
<dbReference type="OrthoDB" id="9133279at2"/>
<name>Q21XN2_ALBFT</name>
<dbReference type="AlphaFoldDB" id="Q21XN2"/>
<sequence length="116" mass="12385">MVQFKSRQRGLSFLGLLFVGGLLAVAGVITAQIVPTAIEYQAVLKAANKASEGNSVAEVRSIFDKAAAVDNISSLGGKDLEVTKENDKIVVSFAYQREIHLAGPGYLTLKYAGRSR</sequence>
<organism evidence="1 2">
    <name type="scientific">Albidiferax ferrireducens (strain ATCC BAA-621 / DSM 15236 / T118)</name>
    <name type="common">Rhodoferax ferrireducens</name>
    <dbReference type="NCBI Taxonomy" id="338969"/>
    <lineage>
        <taxon>Bacteria</taxon>
        <taxon>Pseudomonadati</taxon>
        <taxon>Pseudomonadota</taxon>
        <taxon>Betaproteobacteria</taxon>
        <taxon>Burkholderiales</taxon>
        <taxon>Comamonadaceae</taxon>
        <taxon>Rhodoferax</taxon>
    </lineage>
</organism>
<dbReference type="InterPro" id="IPR032314">
    <property type="entry name" value="DUF4845"/>
</dbReference>
<keyword evidence="1" id="KW-0812">Transmembrane</keyword>